<dbReference type="Proteomes" id="UP000887320">
    <property type="component" value="Unassembled WGS sequence"/>
</dbReference>
<accession>A0A6A1RK54</accession>
<dbReference type="Pfam" id="PF10670">
    <property type="entry name" value="DUF4198"/>
    <property type="match status" value="1"/>
</dbReference>
<organism evidence="1 2">
    <name type="scientific">Acinetobacter guillouiae</name>
    <name type="common">Acinetobacter genomosp. 11</name>
    <dbReference type="NCBI Taxonomy" id="106649"/>
    <lineage>
        <taxon>Bacteria</taxon>
        <taxon>Pseudomonadati</taxon>
        <taxon>Pseudomonadota</taxon>
        <taxon>Gammaproteobacteria</taxon>
        <taxon>Moraxellales</taxon>
        <taxon>Moraxellaceae</taxon>
        <taxon>Acinetobacter</taxon>
    </lineage>
</organism>
<dbReference type="InterPro" id="IPR019613">
    <property type="entry name" value="DUF4198"/>
</dbReference>
<protein>
    <submittedName>
        <fullName evidence="1">DUF4198 domain-containing protein</fullName>
    </submittedName>
</protein>
<comment type="caution">
    <text evidence="1">The sequence shown here is derived from an EMBL/GenBank/DDBJ whole genome shotgun (WGS) entry which is preliminary data.</text>
</comment>
<dbReference type="EMBL" id="JAHWXT010000011">
    <property type="protein sequence ID" value="MCF0266949.1"/>
    <property type="molecule type" value="Genomic_DNA"/>
</dbReference>
<proteinExistence type="predicted"/>
<name>A0A6A1RK54_ACIGI</name>
<dbReference type="AlphaFoldDB" id="A0A6A1RK54"/>
<reference evidence="1" key="1">
    <citation type="submission" date="2021-07" db="EMBL/GenBank/DDBJ databases">
        <authorList>
            <person name="Fernandez M."/>
            <person name="Pereira P."/>
            <person name="Torres Tejerizo G.A."/>
            <person name="Gonzalez P."/>
            <person name="Agostini E."/>
        </authorList>
    </citation>
    <scope>NUCLEOTIDE SEQUENCE</scope>
    <source>
        <strain evidence="1">SFC 500-1A</strain>
    </source>
</reference>
<dbReference type="RefSeq" id="WP_004725389.1">
    <property type="nucleotide sequence ID" value="NZ_BBRY01000007.1"/>
</dbReference>
<evidence type="ECO:0000313" key="2">
    <source>
        <dbReference type="Proteomes" id="UP000887320"/>
    </source>
</evidence>
<evidence type="ECO:0000313" key="1">
    <source>
        <dbReference type="EMBL" id="MCF0266949.1"/>
    </source>
</evidence>
<gene>
    <name evidence="1" type="ORF">KW868_21090</name>
</gene>
<sequence>MKKYLYLSVLLCSYSYAHEPYVAPLGYNTTNTQIPVIASYAEEALNAEHAMKQTALNVIQPDQSKLQVEAASTLKSATVFDLALPQAGTYHLFSKASFPLKYVQHNKEWKMLFDVPAEKAGKIAEREYVIPADFKKPPVPITINREWSIQSYISKEKTSPIQNNTDAAIQVEFKTHPNSITAQQPVQILIKKSGQALKNAELLIRAQGQTDKQAQKVPVAQDGSATVTFPYSGQYLLEISEAFNQTTQPVNQNYTIISLGVLPVSQ</sequence>